<dbReference type="PANTHER" id="PTHR33744:SF1">
    <property type="entry name" value="DNA-BINDING TRANSCRIPTIONAL ACTIVATOR ADER"/>
    <property type="match status" value="1"/>
</dbReference>
<accession>A0A2N5GGL2</accession>
<dbReference type="OrthoDB" id="143422at2"/>
<name>A0A2N5GGL2_9BACI</name>
<evidence type="ECO:0000259" key="2">
    <source>
        <dbReference type="Pfam" id="PF13556"/>
    </source>
</evidence>
<dbReference type="InterPro" id="IPR025736">
    <property type="entry name" value="PucR_C-HTH_dom"/>
</dbReference>
<dbReference type="Pfam" id="PF13556">
    <property type="entry name" value="HTH_30"/>
    <property type="match status" value="1"/>
</dbReference>
<dbReference type="InterPro" id="IPR042070">
    <property type="entry name" value="PucR_C-HTH_sf"/>
</dbReference>
<proteinExistence type="predicted"/>
<evidence type="ECO:0000313" key="4">
    <source>
        <dbReference type="EMBL" id="PLR96028.1"/>
    </source>
</evidence>
<dbReference type="AlphaFoldDB" id="A0A2N5GGL2"/>
<feature type="domain" description="PucR C-terminal helix-turn-helix" evidence="2">
    <location>
        <begin position="464"/>
        <end position="521"/>
    </location>
</feature>
<organism evidence="3 5">
    <name type="scientific">Bacillus canaveralius</name>
    <dbReference type="NCBI Taxonomy" id="1403243"/>
    <lineage>
        <taxon>Bacteria</taxon>
        <taxon>Bacillati</taxon>
        <taxon>Bacillota</taxon>
        <taxon>Bacilli</taxon>
        <taxon>Bacillales</taxon>
        <taxon>Bacillaceae</taxon>
        <taxon>Bacillus</taxon>
    </lineage>
</organism>
<evidence type="ECO:0000313" key="6">
    <source>
        <dbReference type="Proteomes" id="UP000235114"/>
    </source>
</evidence>
<gene>
    <name evidence="3" type="ORF">CU635_20615</name>
    <name evidence="4" type="ORF">CVD25_13325</name>
</gene>
<feature type="domain" description="Purine catabolism PurC-like" evidence="1">
    <location>
        <begin position="11"/>
        <end position="129"/>
    </location>
</feature>
<dbReference type="EMBL" id="PGVA01000070">
    <property type="protein sequence ID" value="PLR79883.1"/>
    <property type="molecule type" value="Genomic_DNA"/>
</dbReference>
<evidence type="ECO:0000259" key="1">
    <source>
        <dbReference type="Pfam" id="PF07905"/>
    </source>
</evidence>
<dbReference type="PANTHER" id="PTHR33744">
    <property type="entry name" value="CARBOHYDRATE DIACID REGULATOR"/>
    <property type="match status" value="1"/>
</dbReference>
<evidence type="ECO:0000313" key="3">
    <source>
        <dbReference type="EMBL" id="PLR79883.1"/>
    </source>
</evidence>
<dbReference type="Proteomes" id="UP000234951">
    <property type="component" value="Unassembled WGS sequence"/>
</dbReference>
<reference evidence="3 5" key="1">
    <citation type="submission" date="2017-11" db="EMBL/GenBank/DDBJ databases">
        <title>Comparitive Functional Genomics of Dry Heat Resistant strains isolated from the Viking Spacecraft.</title>
        <authorList>
            <person name="Seuylemezian A."/>
            <person name="Cooper K."/>
            <person name="Vaishampayan P."/>
        </authorList>
    </citation>
    <scope>NUCLEOTIDE SEQUENCE [LARGE SCALE GENOMIC DNA]</scope>
    <source>
        <strain evidence="3 5">M4.6</strain>
    </source>
</reference>
<dbReference type="Proteomes" id="UP000235114">
    <property type="component" value="Unassembled WGS sequence"/>
</dbReference>
<comment type="caution">
    <text evidence="3">The sequence shown here is derived from an EMBL/GenBank/DDBJ whole genome shotgun (WGS) entry which is preliminary data.</text>
</comment>
<dbReference type="InterPro" id="IPR012914">
    <property type="entry name" value="PucR_dom"/>
</dbReference>
<sequence length="545" mass="63853">MKGHFQLKVEDILSRKHFENTIVIAGEEGIHRIVKWVHVVEVTNIRNLLNGNELILSTGVAWQEDENLFISMLKQLLENNAAALCIELGTYMTEIPGEVIDIANQHQFPIIIFQQEVPFVEITQDIHSVLINQQYRMISDLENYSQSLNKRLLTIETYEDILQIIFSALDVQIIFRLKDQQYEFVPSISSQEQSSIIHCLQEADPLPTDHFAYSPIYLFGQEYAELYIYSKELPINEFDLLILDRTSTALAQHLLRDLFVEEKKRVEEFEWLHGWLAGEHPNESITEYLVEHGIKNAANDAVVLIAKLTVLKEKPSQDITYLKLLFRSVFEQHGCAVFSVEKRNEIIFILLNNRTKRNLKERITNAIKSLEDSEFMRKQNSGKIFIGAGKFIDNLNDLHKSYYTAKETLNIQHKLTMGKIYHFYEDLHLYRLIALMNKHIDLQELVMEYLLPVIEYDQKYNGKLLETLTAYLQCNGSKQETSKQLFIVRQTLYHRLQKIENLLGEDFMDHEKRVAIEFMLLVKDYLTPSHTQRRMDLNDSKSFYR</sequence>
<keyword evidence="6" id="KW-1185">Reference proteome</keyword>
<dbReference type="Gene3D" id="1.10.10.2840">
    <property type="entry name" value="PucR C-terminal helix-turn-helix domain"/>
    <property type="match status" value="1"/>
</dbReference>
<dbReference type="EMBL" id="PGVD01000034">
    <property type="protein sequence ID" value="PLR96028.1"/>
    <property type="molecule type" value="Genomic_DNA"/>
</dbReference>
<dbReference type="InterPro" id="IPR051448">
    <property type="entry name" value="CdaR-like_regulators"/>
</dbReference>
<evidence type="ECO:0000313" key="5">
    <source>
        <dbReference type="Proteomes" id="UP000234951"/>
    </source>
</evidence>
<dbReference type="RefSeq" id="WP_101579250.1">
    <property type="nucleotide sequence ID" value="NZ_PGVA01000070.1"/>
</dbReference>
<protein>
    <submittedName>
        <fullName evidence="3">PucR family transcriptional regulator</fullName>
    </submittedName>
</protein>
<reference evidence="4 6" key="2">
    <citation type="submission" date="2017-12" db="EMBL/GenBank/DDBJ databases">
        <title>Comparative Functional Genomics of Dry Heat Resistant strains isolated from the Viking Spacecraft.</title>
        <authorList>
            <person name="Seuylemezian A."/>
            <person name="Cooper K."/>
            <person name="Vaishampayan P."/>
        </authorList>
    </citation>
    <scope>NUCLEOTIDE SEQUENCE [LARGE SCALE GENOMIC DNA]</scope>
    <source>
        <strain evidence="4 6">ATCC 29669</strain>
    </source>
</reference>
<dbReference type="Pfam" id="PF07905">
    <property type="entry name" value="PucR"/>
    <property type="match status" value="1"/>
</dbReference>